<sequence length="100" mass="10576">MRVDPDVLRSLANQADDAASALVTVDLGGMAQRSADCVDGSSTQWAARLVAMELRSRAESVSSSMTAIGVAVRGAGNTFEVEDAALAQTFESLQFEPRRN</sequence>
<comment type="caution">
    <text evidence="1">The sequence shown here is derived from an EMBL/GenBank/DDBJ whole genome shotgun (WGS) entry which is preliminary data.</text>
</comment>
<organism evidence="1 2">
    <name type="scientific">Gordonia terrae</name>
    <dbReference type="NCBI Taxonomy" id="2055"/>
    <lineage>
        <taxon>Bacteria</taxon>
        <taxon>Bacillati</taxon>
        <taxon>Actinomycetota</taxon>
        <taxon>Actinomycetes</taxon>
        <taxon>Mycobacteriales</taxon>
        <taxon>Gordoniaceae</taxon>
        <taxon>Gordonia</taxon>
    </lineage>
</organism>
<reference evidence="1 2" key="1">
    <citation type="submission" date="2017-12" db="EMBL/GenBank/DDBJ databases">
        <title>Phylogenetic diversity of female urinary microbiome.</title>
        <authorList>
            <person name="Thomas-White K."/>
            <person name="Wolfe A.J."/>
        </authorList>
    </citation>
    <scope>NUCLEOTIDE SEQUENCE [LARGE SCALE GENOMIC DNA]</scope>
    <source>
        <strain evidence="1 2">UMB0777</strain>
    </source>
</reference>
<evidence type="ECO:0000313" key="2">
    <source>
        <dbReference type="Proteomes" id="UP000234662"/>
    </source>
</evidence>
<dbReference type="Proteomes" id="UP000234662">
    <property type="component" value="Unassembled WGS sequence"/>
</dbReference>
<proteinExistence type="predicted"/>
<evidence type="ECO:0000313" key="1">
    <source>
        <dbReference type="EMBL" id="PKZ66652.1"/>
    </source>
</evidence>
<protein>
    <recommendedName>
        <fullName evidence="3">ESX-1 secretion-associated protein</fullName>
    </recommendedName>
</protein>
<gene>
    <name evidence="1" type="ORF">CYJ73_05320</name>
</gene>
<name>A0A2I1RBW8_9ACTN</name>
<evidence type="ECO:0008006" key="3">
    <source>
        <dbReference type="Google" id="ProtNLM"/>
    </source>
</evidence>
<dbReference type="AlphaFoldDB" id="A0A2I1RBW8"/>
<dbReference type="EMBL" id="PKJC01000003">
    <property type="protein sequence ID" value="PKZ66652.1"/>
    <property type="molecule type" value="Genomic_DNA"/>
</dbReference>
<accession>A0A2I1RBW8</accession>